<protein>
    <submittedName>
        <fullName evidence="5">Radical SAM protein</fullName>
    </submittedName>
</protein>
<feature type="domain" description="Elp3/MiaA/NifB-like radical SAM core" evidence="4">
    <location>
        <begin position="62"/>
        <end position="296"/>
    </location>
</feature>
<dbReference type="Pfam" id="PF04055">
    <property type="entry name" value="Radical_SAM"/>
    <property type="match status" value="1"/>
</dbReference>
<dbReference type="Gene3D" id="3.80.30.30">
    <property type="match status" value="1"/>
</dbReference>
<dbReference type="Proteomes" id="UP001059380">
    <property type="component" value="Chromosome"/>
</dbReference>
<evidence type="ECO:0000256" key="3">
    <source>
        <dbReference type="ARBA" id="ARBA00023014"/>
    </source>
</evidence>
<evidence type="ECO:0000313" key="6">
    <source>
        <dbReference type="Proteomes" id="UP001059380"/>
    </source>
</evidence>
<dbReference type="SFLD" id="SFLDG01084">
    <property type="entry name" value="Uncharacterised_Radical_SAM_Su"/>
    <property type="match status" value="1"/>
</dbReference>
<evidence type="ECO:0000256" key="2">
    <source>
        <dbReference type="ARBA" id="ARBA00023004"/>
    </source>
</evidence>
<evidence type="ECO:0000256" key="1">
    <source>
        <dbReference type="ARBA" id="ARBA00022723"/>
    </source>
</evidence>
<dbReference type="KEGG" id="orp:MOP44_21775"/>
<keyword evidence="3" id="KW-0411">Iron-sulfur</keyword>
<dbReference type="SUPFAM" id="SSF102114">
    <property type="entry name" value="Radical SAM enzymes"/>
    <property type="match status" value="1"/>
</dbReference>
<dbReference type="SFLD" id="SFLDS00029">
    <property type="entry name" value="Radical_SAM"/>
    <property type="match status" value="1"/>
</dbReference>
<accession>A0A9J7BN49</accession>
<dbReference type="InterPro" id="IPR040086">
    <property type="entry name" value="MJ0683-like"/>
</dbReference>
<keyword evidence="2" id="KW-0408">Iron</keyword>
<dbReference type="SMART" id="SM00729">
    <property type="entry name" value="Elp3"/>
    <property type="match status" value="1"/>
</dbReference>
<dbReference type="InterPro" id="IPR006638">
    <property type="entry name" value="Elp3/MiaA/NifB-like_rSAM"/>
</dbReference>
<name>A0A9J7BN49_9BACT</name>
<keyword evidence="1" id="KW-0479">Metal-binding</keyword>
<sequence length="345" mass="38792">MAKTESLFPTAEFPAEPVRRLNLLARAAASAPLDSAGHLTEYRPVQSRSIISKVQSNRGLPFTHAINPYRGCEFACRYCYARYAHEFMELTPEDFERKIFFKENAGWLVQQELAHLKSNTPIALGTATDPWQPIERRQRITRSILEAFAKTSGFGLGIVTKSTLILRDIELLRTISRHHDLTVHITVTTMDTALARALEPRAPRPDLRIWTLRRMREAGIRAGVLCCPVMPGITDSRRSLEAVAKAASEAGASFFAANPLFLQACSLPTFFKFVEEHFPGQLDAYRQRYGANAFVSAEYSKRIADLVNAICRQYKLGRRQEPKPPASEMQPPELVQIQTSLPFTA</sequence>
<dbReference type="PANTHER" id="PTHR43432">
    <property type="entry name" value="SLR0285 PROTEIN"/>
    <property type="match status" value="1"/>
</dbReference>
<gene>
    <name evidence="5" type="ORF">MOP44_21775</name>
</gene>
<keyword evidence="6" id="KW-1185">Reference proteome</keyword>
<dbReference type="PANTHER" id="PTHR43432:SF3">
    <property type="entry name" value="SLR0285 PROTEIN"/>
    <property type="match status" value="1"/>
</dbReference>
<organism evidence="5 6">
    <name type="scientific">Occallatibacter riparius</name>
    <dbReference type="NCBI Taxonomy" id="1002689"/>
    <lineage>
        <taxon>Bacteria</taxon>
        <taxon>Pseudomonadati</taxon>
        <taxon>Acidobacteriota</taxon>
        <taxon>Terriglobia</taxon>
        <taxon>Terriglobales</taxon>
        <taxon>Acidobacteriaceae</taxon>
        <taxon>Occallatibacter</taxon>
    </lineage>
</organism>
<reference evidence="5" key="1">
    <citation type="submission" date="2021-04" db="EMBL/GenBank/DDBJ databases">
        <title>Phylogenetic analysis of Acidobacteriaceae.</title>
        <authorList>
            <person name="Qiu L."/>
            <person name="Zhang Q."/>
        </authorList>
    </citation>
    <scope>NUCLEOTIDE SEQUENCE</scope>
    <source>
        <strain evidence="5">DSM 25168</strain>
    </source>
</reference>
<dbReference type="AlphaFoldDB" id="A0A9J7BN49"/>
<proteinExistence type="predicted"/>
<evidence type="ECO:0000259" key="4">
    <source>
        <dbReference type="SMART" id="SM00729"/>
    </source>
</evidence>
<dbReference type="RefSeq" id="WP_260792520.1">
    <property type="nucleotide sequence ID" value="NZ_CP093313.1"/>
</dbReference>
<dbReference type="GO" id="GO:0046872">
    <property type="term" value="F:metal ion binding"/>
    <property type="evidence" value="ECO:0007669"/>
    <property type="project" value="UniProtKB-KW"/>
</dbReference>
<dbReference type="GO" id="GO:0051536">
    <property type="term" value="F:iron-sulfur cluster binding"/>
    <property type="evidence" value="ECO:0007669"/>
    <property type="project" value="UniProtKB-KW"/>
</dbReference>
<dbReference type="InterPro" id="IPR058240">
    <property type="entry name" value="rSAM_sf"/>
</dbReference>
<dbReference type="InterPro" id="IPR007197">
    <property type="entry name" value="rSAM"/>
</dbReference>
<evidence type="ECO:0000313" key="5">
    <source>
        <dbReference type="EMBL" id="UWZ83186.1"/>
    </source>
</evidence>
<dbReference type="CDD" id="cd01335">
    <property type="entry name" value="Radical_SAM"/>
    <property type="match status" value="1"/>
</dbReference>
<dbReference type="GO" id="GO:0003824">
    <property type="term" value="F:catalytic activity"/>
    <property type="evidence" value="ECO:0007669"/>
    <property type="project" value="InterPro"/>
</dbReference>
<dbReference type="EMBL" id="CP093313">
    <property type="protein sequence ID" value="UWZ83186.1"/>
    <property type="molecule type" value="Genomic_DNA"/>
</dbReference>